<sequence>MNEFLGCNERLVITPLTDRCYITLAQALHMSMGGAPAGPAGTGKTETVKDMGRCLGKYVV</sequence>
<dbReference type="EMBL" id="CAJOBJ010017643">
    <property type="protein sequence ID" value="CAF4193873.1"/>
    <property type="molecule type" value="Genomic_DNA"/>
</dbReference>
<dbReference type="GO" id="GO:0030286">
    <property type="term" value="C:dynein complex"/>
    <property type="evidence" value="ECO:0007669"/>
    <property type="project" value="InterPro"/>
</dbReference>
<protein>
    <recommendedName>
        <fullName evidence="1">Dynein heavy chain hydrolytic ATP-binding dynein motor region domain-containing protein</fullName>
    </recommendedName>
</protein>
<dbReference type="SUPFAM" id="SSF52540">
    <property type="entry name" value="P-loop containing nucleoside triphosphate hydrolases"/>
    <property type="match status" value="1"/>
</dbReference>
<dbReference type="Proteomes" id="UP000681720">
    <property type="component" value="Unassembled WGS sequence"/>
</dbReference>
<proteinExistence type="predicted"/>
<dbReference type="GO" id="GO:0007018">
    <property type="term" value="P:microtubule-based movement"/>
    <property type="evidence" value="ECO:0007669"/>
    <property type="project" value="InterPro"/>
</dbReference>
<feature type="domain" description="Dynein heavy chain hydrolytic ATP-binding dynein motor region" evidence="1">
    <location>
        <begin position="2"/>
        <end position="60"/>
    </location>
</feature>
<evidence type="ECO:0000313" key="2">
    <source>
        <dbReference type="EMBL" id="CAF4193873.1"/>
    </source>
</evidence>
<feature type="non-terminal residue" evidence="2">
    <location>
        <position position="1"/>
    </location>
</feature>
<accession>A0A8S2S087</accession>
<dbReference type="PANTHER" id="PTHR46961:SF19">
    <property type="entry name" value="DYNEIN HEAVY CHAIN 5, AXONEMAL"/>
    <property type="match status" value="1"/>
</dbReference>
<dbReference type="GO" id="GO:0051959">
    <property type="term" value="F:dynein light intermediate chain binding"/>
    <property type="evidence" value="ECO:0007669"/>
    <property type="project" value="InterPro"/>
</dbReference>
<dbReference type="InterPro" id="IPR027417">
    <property type="entry name" value="P-loop_NTPase"/>
</dbReference>
<evidence type="ECO:0000259" key="1">
    <source>
        <dbReference type="Pfam" id="PF12774"/>
    </source>
</evidence>
<dbReference type="AlphaFoldDB" id="A0A8S2S087"/>
<dbReference type="Pfam" id="PF12774">
    <property type="entry name" value="AAA_6"/>
    <property type="match status" value="1"/>
</dbReference>
<reference evidence="2" key="1">
    <citation type="submission" date="2021-02" db="EMBL/GenBank/DDBJ databases">
        <authorList>
            <person name="Nowell W R."/>
        </authorList>
    </citation>
    <scope>NUCLEOTIDE SEQUENCE</scope>
</reference>
<comment type="caution">
    <text evidence="2">The sequence shown here is derived from an EMBL/GenBank/DDBJ whole genome shotgun (WGS) entry which is preliminary data.</text>
</comment>
<evidence type="ECO:0000313" key="3">
    <source>
        <dbReference type="Proteomes" id="UP000681720"/>
    </source>
</evidence>
<dbReference type="Gene3D" id="3.40.50.300">
    <property type="entry name" value="P-loop containing nucleotide triphosphate hydrolases"/>
    <property type="match status" value="1"/>
</dbReference>
<dbReference type="InterPro" id="IPR035699">
    <property type="entry name" value="AAA_6"/>
</dbReference>
<organism evidence="2 3">
    <name type="scientific">Rotaria magnacalcarata</name>
    <dbReference type="NCBI Taxonomy" id="392030"/>
    <lineage>
        <taxon>Eukaryota</taxon>
        <taxon>Metazoa</taxon>
        <taxon>Spiralia</taxon>
        <taxon>Gnathifera</taxon>
        <taxon>Rotifera</taxon>
        <taxon>Eurotatoria</taxon>
        <taxon>Bdelloidea</taxon>
        <taxon>Philodinida</taxon>
        <taxon>Philodinidae</taxon>
        <taxon>Rotaria</taxon>
    </lineage>
</organism>
<gene>
    <name evidence="2" type="ORF">GIL414_LOCUS21329</name>
</gene>
<name>A0A8S2S087_9BILA</name>
<dbReference type="GO" id="GO:0005524">
    <property type="term" value="F:ATP binding"/>
    <property type="evidence" value="ECO:0007669"/>
    <property type="project" value="InterPro"/>
</dbReference>
<dbReference type="GO" id="GO:0045505">
    <property type="term" value="F:dynein intermediate chain binding"/>
    <property type="evidence" value="ECO:0007669"/>
    <property type="project" value="InterPro"/>
</dbReference>
<dbReference type="PANTHER" id="PTHR46961">
    <property type="entry name" value="DYNEIN HEAVY CHAIN 1, AXONEMAL-LIKE PROTEIN"/>
    <property type="match status" value="1"/>
</dbReference>
<dbReference type="InterPro" id="IPR026983">
    <property type="entry name" value="DHC"/>
</dbReference>